<accession>A0A5B7DEF1</accession>
<evidence type="ECO:0000256" key="1">
    <source>
        <dbReference type="SAM" id="MobiDB-lite"/>
    </source>
</evidence>
<feature type="region of interest" description="Disordered" evidence="1">
    <location>
        <begin position="23"/>
        <end position="42"/>
    </location>
</feature>
<comment type="caution">
    <text evidence="2">The sequence shown here is derived from an EMBL/GenBank/DDBJ whole genome shotgun (WGS) entry which is preliminary data.</text>
</comment>
<feature type="compositionally biased region" description="Basic residues" evidence="1">
    <location>
        <begin position="64"/>
        <end position="80"/>
    </location>
</feature>
<reference evidence="2 3" key="1">
    <citation type="submission" date="2019-05" db="EMBL/GenBank/DDBJ databases">
        <title>Another draft genome of Portunus trituberculatus and its Hox gene families provides insights of decapod evolution.</title>
        <authorList>
            <person name="Jeong J.-H."/>
            <person name="Song I."/>
            <person name="Kim S."/>
            <person name="Choi T."/>
            <person name="Kim D."/>
            <person name="Ryu S."/>
            <person name="Kim W."/>
        </authorList>
    </citation>
    <scope>NUCLEOTIDE SEQUENCE [LARGE SCALE GENOMIC DNA]</scope>
    <source>
        <tissue evidence="2">Muscle</tissue>
    </source>
</reference>
<feature type="compositionally biased region" description="Low complexity" evidence="1">
    <location>
        <begin position="49"/>
        <end position="59"/>
    </location>
</feature>
<evidence type="ECO:0000313" key="2">
    <source>
        <dbReference type="EMBL" id="MPC19633.1"/>
    </source>
</evidence>
<proteinExistence type="predicted"/>
<feature type="compositionally biased region" description="Basic and acidic residues" evidence="1">
    <location>
        <begin position="26"/>
        <end position="38"/>
    </location>
</feature>
<dbReference type="AlphaFoldDB" id="A0A5B7DEF1"/>
<feature type="region of interest" description="Disordered" evidence="1">
    <location>
        <begin position="49"/>
        <end position="99"/>
    </location>
</feature>
<evidence type="ECO:0000313" key="3">
    <source>
        <dbReference type="Proteomes" id="UP000324222"/>
    </source>
</evidence>
<dbReference type="Proteomes" id="UP000324222">
    <property type="component" value="Unassembled WGS sequence"/>
</dbReference>
<sequence length="170" mass="18943">MEHPEVEEDGRMVSLARVVDPGRLPHAGEVRGKGREGEAAVVRQRRHSTLVSTVSSGGTWRRDSRARRSARREGSHRRTSPRLASPRPGRRGSPLTHPNTRVIFQPSVVCKSAHCVPSAHQLHVRLPLRYCTEKTREAFPVTERKLSDVSSSLFMMDGCVNFAECAQVSL</sequence>
<dbReference type="EMBL" id="VSRR010000788">
    <property type="protein sequence ID" value="MPC19633.1"/>
    <property type="molecule type" value="Genomic_DNA"/>
</dbReference>
<protein>
    <submittedName>
        <fullName evidence="2">Uncharacterized protein</fullName>
    </submittedName>
</protein>
<organism evidence="2 3">
    <name type="scientific">Portunus trituberculatus</name>
    <name type="common">Swimming crab</name>
    <name type="synonym">Neptunus trituberculatus</name>
    <dbReference type="NCBI Taxonomy" id="210409"/>
    <lineage>
        <taxon>Eukaryota</taxon>
        <taxon>Metazoa</taxon>
        <taxon>Ecdysozoa</taxon>
        <taxon>Arthropoda</taxon>
        <taxon>Crustacea</taxon>
        <taxon>Multicrustacea</taxon>
        <taxon>Malacostraca</taxon>
        <taxon>Eumalacostraca</taxon>
        <taxon>Eucarida</taxon>
        <taxon>Decapoda</taxon>
        <taxon>Pleocyemata</taxon>
        <taxon>Brachyura</taxon>
        <taxon>Eubrachyura</taxon>
        <taxon>Portunoidea</taxon>
        <taxon>Portunidae</taxon>
        <taxon>Portuninae</taxon>
        <taxon>Portunus</taxon>
    </lineage>
</organism>
<name>A0A5B7DEF1_PORTR</name>
<gene>
    <name evidence="2" type="ORF">E2C01_012557</name>
</gene>
<keyword evidence="3" id="KW-1185">Reference proteome</keyword>